<evidence type="ECO:0000313" key="2">
    <source>
        <dbReference type="Proteomes" id="UP000023152"/>
    </source>
</evidence>
<sequence>MNKPQILEGIEYMLKKLQLQATNIEKARYDPNLVSNIPSCYKPPIQILGKQQTINEQPKKKLISKYFKNDSLVLAMNWWDQPFRDHLHEAKRPIIREAGIEQFASEYMLAQLREQEEYILYKRQKIECERVRPPKKNWHEIKGRSFGRELQRYHRQKQLYKQENNK</sequence>
<keyword evidence="2" id="KW-1185">Reference proteome</keyword>
<accession>X6NME4</accession>
<protein>
    <submittedName>
        <fullName evidence="1">Uncharacterized protein</fullName>
    </submittedName>
</protein>
<gene>
    <name evidence="1" type="ORF">RFI_09939</name>
</gene>
<dbReference type="Proteomes" id="UP000023152">
    <property type="component" value="Unassembled WGS sequence"/>
</dbReference>
<organism evidence="1 2">
    <name type="scientific">Reticulomyxa filosa</name>
    <dbReference type="NCBI Taxonomy" id="46433"/>
    <lineage>
        <taxon>Eukaryota</taxon>
        <taxon>Sar</taxon>
        <taxon>Rhizaria</taxon>
        <taxon>Retaria</taxon>
        <taxon>Foraminifera</taxon>
        <taxon>Monothalamids</taxon>
        <taxon>Reticulomyxidae</taxon>
        <taxon>Reticulomyxa</taxon>
    </lineage>
</organism>
<dbReference type="AlphaFoldDB" id="X6NME4"/>
<evidence type="ECO:0000313" key="1">
    <source>
        <dbReference type="EMBL" id="ETO27191.1"/>
    </source>
</evidence>
<proteinExistence type="predicted"/>
<dbReference type="EMBL" id="ASPP01007406">
    <property type="protein sequence ID" value="ETO27191.1"/>
    <property type="molecule type" value="Genomic_DNA"/>
</dbReference>
<name>X6NME4_RETFI</name>
<reference evidence="1 2" key="1">
    <citation type="journal article" date="2013" name="Curr. Biol.">
        <title>The Genome of the Foraminiferan Reticulomyxa filosa.</title>
        <authorList>
            <person name="Glockner G."/>
            <person name="Hulsmann N."/>
            <person name="Schleicher M."/>
            <person name="Noegel A.A."/>
            <person name="Eichinger L."/>
            <person name="Gallinger C."/>
            <person name="Pawlowski J."/>
            <person name="Sierra R."/>
            <person name="Euteneuer U."/>
            <person name="Pillet L."/>
            <person name="Moustafa A."/>
            <person name="Platzer M."/>
            <person name="Groth M."/>
            <person name="Szafranski K."/>
            <person name="Schliwa M."/>
        </authorList>
    </citation>
    <scope>NUCLEOTIDE SEQUENCE [LARGE SCALE GENOMIC DNA]</scope>
</reference>
<comment type="caution">
    <text evidence="1">The sequence shown here is derived from an EMBL/GenBank/DDBJ whole genome shotgun (WGS) entry which is preliminary data.</text>
</comment>